<dbReference type="SUPFAM" id="SSF51556">
    <property type="entry name" value="Metallo-dependent hydrolases"/>
    <property type="match status" value="1"/>
</dbReference>
<dbReference type="Pfam" id="PF04909">
    <property type="entry name" value="Amidohydro_2"/>
    <property type="match status" value="1"/>
</dbReference>
<dbReference type="EMBL" id="JACHGN010000013">
    <property type="protein sequence ID" value="MBB5136078.1"/>
    <property type="molecule type" value="Genomic_DNA"/>
</dbReference>
<evidence type="ECO:0000313" key="3">
    <source>
        <dbReference type="EMBL" id="MBB5136078.1"/>
    </source>
</evidence>
<dbReference type="InterPro" id="IPR006680">
    <property type="entry name" value="Amidohydro-rel"/>
</dbReference>
<dbReference type="Proteomes" id="UP000578449">
    <property type="component" value="Unassembled WGS sequence"/>
</dbReference>
<organism evidence="3 4">
    <name type="scientific">Thermocatellispora tengchongensis</name>
    <dbReference type="NCBI Taxonomy" id="1073253"/>
    <lineage>
        <taxon>Bacteria</taxon>
        <taxon>Bacillati</taxon>
        <taxon>Actinomycetota</taxon>
        <taxon>Actinomycetes</taxon>
        <taxon>Streptosporangiales</taxon>
        <taxon>Streptosporangiaceae</taxon>
        <taxon>Thermocatellispora</taxon>
    </lineage>
</organism>
<dbReference type="InterPro" id="IPR032466">
    <property type="entry name" value="Metal_Hydrolase"/>
</dbReference>
<dbReference type="GO" id="GO:0016831">
    <property type="term" value="F:carboxy-lyase activity"/>
    <property type="evidence" value="ECO:0007669"/>
    <property type="project" value="InterPro"/>
</dbReference>
<dbReference type="RefSeq" id="WP_185053006.1">
    <property type="nucleotide sequence ID" value="NZ_BAABIX010000017.1"/>
</dbReference>
<name>A0A840P8T3_9ACTN</name>
<gene>
    <name evidence="3" type="ORF">HNP84_005822</name>
</gene>
<feature type="domain" description="Amidohydrolase-related" evidence="2">
    <location>
        <begin position="94"/>
        <end position="311"/>
    </location>
</feature>
<evidence type="ECO:0000256" key="1">
    <source>
        <dbReference type="ARBA" id="ARBA00023239"/>
    </source>
</evidence>
<dbReference type="InterPro" id="IPR032465">
    <property type="entry name" value="ACMSD"/>
</dbReference>
<evidence type="ECO:0000313" key="4">
    <source>
        <dbReference type="Proteomes" id="UP000578449"/>
    </source>
</evidence>
<keyword evidence="4" id="KW-1185">Reference proteome</keyword>
<comment type="caution">
    <text evidence="3">The sequence shown here is derived from an EMBL/GenBank/DDBJ whole genome shotgun (WGS) entry which is preliminary data.</text>
</comment>
<sequence length="330" mass="36021">MTGPVIDVAGIVFDDEGWEEYLLGFARRAPHYLRVFERRFASMAGISAEEYRRVARRGPEALARHLAATGRLGTDPDDHVARLAEQGVRHQILLGAPAASPAGNDRLAAFAARHPDRLRAWAGLDLRHGAAAARELTRCVRELGMSGGTLVHFMDDADPLSAASRSVYETAARLGVPLWLHVGHNLSPVSAVDTCTWRHIDVIARTHPDLTIICGHGGWPWVLETVAVCQRHPNVYLEFSTYRARHMALPGSGWEPLFAYGRTTIRDKVLFGSVEWAHGRSVGELAEEVASLDLPSSTVRRWLHDNAAAALTVPAGHESPGALAGERRAV</sequence>
<dbReference type="GO" id="GO:0016787">
    <property type="term" value="F:hydrolase activity"/>
    <property type="evidence" value="ECO:0007669"/>
    <property type="project" value="InterPro"/>
</dbReference>
<accession>A0A840P8T3</accession>
<evidence type="ECO:0000259" key="2">
    <source>
        <dbReference type="Pfam" id="PF04909"/>
    </source>
</evidence>
<proteinExistence type="predicted"/>
<dbReference type="Gene3D" id="3.20.20.140">
    <property type="entry name" value="Metal-dependent hydrolases"/>
    <property type="match status" value="1"/>
</dbReference>
<keyword evidence="1" id="KW-0456">Lyase</keyword>
<protein>
    <recommendedName>
        <fullName evidence="2">Amidohydrolase-related domain-containing protein</fullName>
    </recommendedName>
</protein>
<reference evidence="3 4" key="1">
    <citation type="submission" date="2020-08" db="EMBL/GenBank/DDBJ databases">
        <title>Genomic Encyclopedia of Type Strains, Phase IV (KMG-IV): sequencing the most valuable type-strain genomes for metagenomic binning, comparative biology and taxonomic classification.</title>
        <authorList>
            <person name="Goeker M."/>
        </authorList>
    </citation>
    <scope>NUCLEOTIDE SEQUENCE [LARGE SCALE GENOMIC DNA]</scope>
    <source>
        <strain evidence="3 4">DSM 45615</strain>
    </source>
</reference>
<dbReference type="PANTHER" id="PTHR21240:SF19">
    <property type="entry name" value="CATALYTIC_ HYDROLASE"/>
    <property type="match status" value="1"/>
</dbReference>
<dbReference type="PANTHER" id="PTHR21240">
    <property type="entry name" value="2-AMINO-3-CARBOXYLMUCONATE-6-SEMIALDEHYDE DECARBOXYLASE"/>
    <property type="match status" value="1"/>
</dbReference>
<dbReference type="AlphaFoldDB" id="A0A840P8T3"/>